<dbReference type="InterPro" id="IPR047666">
    <property type="entry name" value="ANR_neg_reg"/>
</dbReference>
<proteinExistence type="predicted"/>
<protein>
    <recommendedName>
        <fullName evidence="4">ANR family transcriptional regulator</fullName>
    </recommendedName>
</protein>
<evidence type="ECO:0000313" key="2">
    <source>
        <dbReference type="EMBL" id="STP06345.1"/>
    </source>
</evidence>
<gene>
    <name evidence="1" type="ORF">NCTC10672_02288</name>
    <name evidence="2" type="ORF">NCTC10672_02369</name>
</gene>
<reference evidence="2 3" key="1">
    <citation type="submission" date="2018-06" db="EMBL/GenBank/DDBJ databases">
        <authorList>
            <consortium name="Pathogen Informatics"/>
            <person name="Doyle S."/>
        </authorList>
    </citation>
    <scope>NUCLEOTIDE SEQUENCE [LARGE SCALE GENOMIC DNA]</scope>
    <source>
        <strain evidence="2 3">NCTC10672</strain>
    </source>
</reference>
<evidence type="ECO:0000313" key="3">
    <source>
        <dbReference type="Proteomes" id="UP000254186"/>
    </source>
</evidence>
<name>A0A377JMV5_HAEPA</name>
<dbReference type="NCBIfam" id="NF033650">
    <property type="entry name" value="ANR_neg_reg"/>
    <property type="match status" value="1"/>
</dbReference>
<sequence length="117" mass="14197">MKLTYKTYAESAVKAEKKGYYLEAAKNWADAKRHTAVQKNIEYCQHRIDFCERHHFRLKSMGKYMKRHLPPEMCDSPDDYYSQFEQKTEEDYEPEEDWREPEDADCEYWQSNCYGRG</sequence>
<dbReference type="AlphaFoldDB" id="A0A377JMV5"/>
<dbReference type="RefSeq" id="WP_115180822.1">
    <property type="nucleotide sequence ID" value="NZ_UGHY01000002.1"/>
</dbReference>
<evidence type="ECO:0008006" key="4">
    <source>
        <dbReference type="Google" id="ProtNLM"/>
    </source>
</evidence>
<dbReference type="Proteomes" id="UP000254186">
    <property type="component" value="Unassembled WGS sequence"/>
</dbReference>
<evidence type="ECO:0000313" key="1">
    <source>
        <dbReference type="EMBL" id="STP06267.1"/>
    </source>
</evidence>
<dbReference type="EMBL" id="UGHY01000002">
    <property type="protein sequence ID" value="STP06345.1"/>
    <property type="molecule type" value="Genomic_DNA"/>
</dbReference>
<organism evidence="2 3">
    <name type="scientific">Haemophilus parainfluenzae</name>
    <dbReference type="NCBI Taxonomy" id="729"/>
    <lineage>
        <taxon>Bacteria</taxon>
        <taxon>Pseudomonadati</taxon>
        <taxon>Pseudomonadota</taxon>
        <taxon>Gammaproteobacteria</taxon>
        <taxon>Pasteurellales</taxon>
        <taxon>Pasteurellaceae</taxon>
        <taxon>Haemophilus</taxon>
    </lineage>
</organism>
<dbReference type="EMBL" id="UGHY01000002">
    <property type="protein sequence ID" value="STP06267.1"/>
    <property type="molecule type" value="Genomic_DNA"/>
</dbReference>
<accession>A0A377JMV5</accession>